<evidence type="ECO:0000313" key="2">
    <source>
        <dbReference type="EMBL" id="OHA00839.1"/>
    </source>
</evidence>
<dbReference type="Proteomes" id="UP000177362">
    <property type="component" value="Unassembled WGS sequence"/>
</dbReference>
<evidence type="ECO:0000259" key="1">
    <source>
        <dbReference type="Pfam" id="PF18931"/>
    </source>
</evidence>
<gene>
    <name evidence="2" type="ORF">A3C11_03110</name>
</gene>
<proteinExistence type="predicted"/>
<protein>
    <recommendedName>
        <fullName evidence="1">DUF5680 domain-containing protein</fullName>
    </recommendedName>
</protein>
<accession>A0A1G2KR04</accession>
<feature type="domain" description="DUF5680" evidence="1">
    <location>
        <begin position="51"/>
        <end position="152"/>
    </location>
</feature>
<organism evidence="2 3">
    <name type="scientific">Candidatus Sungbacteria bacterium RIFCSPHIGHO2_02_FULL_49_12</name>
    <dbReference type="NCBI Taxonomy" id="1802271"/>
    <lineage>
        <taxon>Bacteria</taxon>
        <taxon>Candidatus Sungiibacteriota</taxon>
    </lineage>
</organism>
<sequence length="166" mass="19065">MKYNVARLQEFFLEMAAETYASGEKAARTPGRSWERTFERSRGELTYIDRFIVNGEYSGGETRIIEADAPVWMMHYGGKCKNDDSELLAFLKDVLSGAYRRGKFYGGRGIDQVATQIRGSRHWYGNQYEGGFQKCAGYEYIATVENAVIKKVFWHKYHCLLLGDPE</sequence>
<reference evidence="2 3" key="1">
    <citation type="journal article" date="2016" name="Nat. Commun.">
        <title>Thousands of microbial genomes shed light on interconnected biogeochemical processes in an aquifer system.</title>
        <authorList>
            <person name="Anantharaman K."/>
            <person name="Brown C.T."/>
            <person name="Hug L.A."/>
            <person name="Sharon I."/>
            <person name="Castelle C.J."/>
            <person name="Probst A.J."/>
            <person name="Thomas B.C."/>
            <person name="Singh A."/>
            <person name="Wilkins M.J."/>
            <person name="Karaoz U."/>
            <person name="Brodie E.L."/>
            <person name="Williams K.H."/>
            <person name="Hubbard S.S."/>
            <person name="Banfield J.F."/>
        </authorList>
    </citation>
    <scope>NUCLEOTIDE SEQUENCE [LARGE SCALE GENOMIC DNA]</scope>
</reference>
<dbReference type="AlphaFoldDB" id="A0A1G2KR04"/>
<dbReference type="EMBL" id="MHQJ01000035">
    <property type="protein sequence ID" value="OHA00839.1"/>
    <property type="molecule type" value="Genomic_DNA"/>
</dbReference>
<dbReference type="InterPro" id="IPR043735">
    <property type="entry name" value="DUF5680"/>
</dbReference>
<evidence type="ECO:0000313" key="3">
    <source>
        <dbReference type="Proteomes" id="UP000177362"/>
    </source>
</evidence>
<name>A0A1G2KR04_9BACT</name>
<comment type="caution">
    <text evidence="2">The sequence shown here is derived from an EMBL/GenBank/DDBJ whole genome shotgun (WGS) entry which is preliminary data.</text>
</comment>
<dbReference type="Pfam" id="PF18931">
    <property type="entry name" value="DUF5680"/>
    <property type="match status" value="1"/>
</dbReference>
<dbReference type="STRING" id="1802271.A3C11_03110"/>